<protein>
    <submittedName>
        <fullName evidence="3">Uncharacterized protein</fullName>
    </submittedName>
</protein>
<dbReference type="EMBL" id="KQ947421">
    <property type="protein sequence ID" value="KUJ14112.1"/>
    <property type="molecule type" value="Genomic_DNA"/>
</dbReference>
<proteinExistence type="predicted"/>
<dbReference type="GeneID" id="28825207"/>
<gene>
    <name evidence="3" type="ORF">LY89DRAFT_687362</name>
</gene>
<keyword evidence="4" id="KW-1185">Reference proteome</keyword>
<evidence type="ECO:0000313" key="3">
    <source>
        <dbReference type="EMBL" id="KUJ14112.1"/>
    </source>
</evidence>
<keyword evidence="2" id="KW-0812">Transmembrane</keyword>
<dbReference type="InParanoid" id="A0A194X2P9"/>
<feature type="transmembrane region" description="Helical" evidence="2">
    <location>
        <begin position="20"/>
        <end position="45"/>
    </location>
</feature>
<reference evidence="3 4" key="1">
    <citation type="submission" date="2015-10" db="EMBL/GenBank/DDBJ databases">
        <title>Full genome of DAOMC 229536 Phialocephala scopiformis, a fungal endophyte of spruce producing the potent anti-insectan compound rugulosin.</title>
        <authorList>
            <consortium name="DOE Joint Genome Institute"/>
            <person name="Walker A.K."/>
            <person name="Frasz S.L."/>
            <person name="Seifert K.A."/>
            <person name="Miller J.D."/>
            <person name="Mondo S.J."/>
            <person name="Labutti K."/>
            <person name="Lipzen A."/>
            <person name="Dockter R."/>
            <person name="Kennedy M."/>
            <person name="Grigoriev I.V."/>
            <person name="Spatafora J.W."/>
        </authorList>
    </citation>
    <scope>NUCLEOTIDE SEQUENCE [LARGE SCALE GENOMIC DNA]</scope>
    <source>
        <strain evidence="3 4">CBS 120377</strain>
    </source>
</reference>
<dbReference type="OrthoDB" id="3436553at2759"/>
<sequence>MPSSSSQQTLPVVHAKLSTQMGILFGFVAIFIVILISYSTVWWLYNKREERQEAQRKQDLIDRGFGPSGYSDEKKNIPAHGQGADI</sequence>
<evidence type="ECO:0000256" key="2">
    <source>
        <dbReference type="SAM" id="Phobius"/>
    </source>
</evidence>
<dbReference type="Proteomes" id="UP000070700">
    <property type="component" value="Unassembled WGS sequence"/>
</dbReference>
<name>A0A194X2P9_MOLSC</name>
<organism evidence="3 4">
    <name type="scientific">Mollisia scopiformis</name>
    <name type="common">Conifer needle endophyte fungus</name>
    <name type="synonym">Phialocephala scopiformis</name>
    <dbReference type="NCBI Taxonomy" id="149040"/>
    <lineage>
        <taxon>Eukaryota</taxon>
        <taxon>Fungi</taxon>
        <taxon>Dikarya</taxon>
        <taxon>Ascomycota</taxon>
        <taxon>Pezizomycotina</taxon>
        <taxon>Leotiomycetes</taxon>
        <taxon>Helotiales</taxon>
        <taxon>Mollisiaceae</taxon>
        <taxon>Mollisia</taxon>
    </lineage>
</organism>
<accession>A0A194X2P9</accession>
<dbReference type="AlphaFoldDB" id="A0A194X2P9"/>
<dbReference type="RefSeq" id="XP_018068467.1">
    <property type="nucleotide sequence ID" value="XM_018215481.1"/>
</dbReference>
<feature type="region of interest" description="Disordered" evidence="1">
    <location>
        <begin position="53"/>
        <end position="86"/>
    </location>
</feature>
<evidence type="ECO:0000256" key="1">
    <source>
        <dbReference type="SAM" id="MobiDB-lite"/>
    </source>
</evidence>
<keyword evidence="2" id="KW-1133">Transmembrane helix</keyword>
<keyword evidence="2" id="KW-0472">Membrane</keyword>
<evidence type="ECO:0000313" key="4">
    <source>
        <dbReference type="Proteomes" id="UP000070700"/>
    </source>
</evidence>
<dbReference type="KEGG" id="psco:LY89DRAFT_687362"/>
<feature type="compositionally biased region" description="Basic and acidic residues" evidence="1">
    <location>
        <begin position="53"/>
        <end position="62"/>
    </location>
</feature>